<name>F5VUF8_STROR</name>
<feature type="domain" description="Uroporphyrinogen decarboxylase (URO-D)" evidence="1">
    <location>
        <begin position="136"/>
        <end position="384"/>
    </location>
</feature>
<dbReference type="PANTHER" id="PTHR47099:SF1">
    <property type="entry name" value="METHYLCOBAMIDE:COM METHYLTRANSFERASE MTBA"/>
    <property type="match status" value="1"/>
</dbReference>
<dbReference type="InterPro" id="IPR000257">
    <property type="entry name" value="Uroporphyrinogen_deCOase"/>
</dbReference>
<organism evidence="2 3">
    <name type="scientific">Streptococcus oralis SK255</name>
    <dbReference type="NCBI Taxonomy" id="1005704"/>
    <lineage>
        <taxon>Bacteria</taxon>
        <taxon>Bacillati</taxon>
        <taxon>Bacillota</taxon>
        <taxon>Bacilli</taxon>
        <taxon>Lactobacillales</taxon>
        <taxon>Streptococcaceae</taxon>
        <taxon>Streptococcus</taxon>
    </lineage>
</organism>
<dbReference type="GO" id="GO:0004853">
    <property type="term" value="F:uroporphyrinogen decarboxylase activity"/>
    <property type="evidence" value="ECO:0007669"/>
    <property type="project" value="InterPro"/>
</dbReference>
<dbReference type="PATRIC" id="fig|1005704.3.peg.862"/>
<accession>F5VUF8</accession>
<dbReference type="AlphaFoldDB" id="F5VUF8"/>
<protein>
    <submittedName>
        <fullName evidence="2">Uroporphyrinogen decarboxylase</fullName>
    </submittedName>
</protein>
<dbReference type="EMBL" id="AFNM01000027">
    <property type="protein sequence ID" value="EGL89664.1"/>
    <property type="molecule type" value="Genomic_DNA"/>
</dbReference>
<dbReference type="InterPro" id="IPR038071">
    <property type="entry name" value="UROD/MetE-like_sf"/>
</dbReference>
<comment type="caution">
    <text evidence="2">The sequence shown here is derived from an EMBL/GenBank/DDBJ whole genome shotgun (WGS) entry which is preliminary data.</text>
</comment>
<gene>
    <name evidence="2" type="ORF">HMPREF9968_0461</name>
</gene>
<dbReference type="Proteomes" id="UP000003695">
    <property type="component" value="Unassembled WGS sequence"/>
</dbReference>
<dbReference type="GO" id="GO:0006779">
    <property type="term" value="P:porphyrin-containing compound biosynthetic process"/>
    <property type="evidence" value="ECO:0007669"/>
    <property type="project" value="InterPro"/>
</dbReference>
<evidence type="ECO:0000313" key="3">
    <source>
        <dbReference type="Proteomes" id="UP000003695"/>
    </source>
</evidence>
<sequence length="386" mass="42625">MLTLVAISVVKNGHCKNGERCRGVQDFSKSSLPFLRSNDIASSLLVEKVEMENKNVRKKEWVLKAFKGEKVDRVPVGFWHHFTSEDEWLQGFSNPVIIEKNIEGHKRFIREVQPDFVKLMSDGYFAYPNPAIAKGKSLQELATIQPLGPDHAWIKEQVDLVKKIKQEFTEDIVEIYNIFAPVTYLKWLLGEVSGGDDLIADFLVEDPEALKKVLDVIAEDIASLSRAVIKEAGADGIYLSVQSIQDQRVSAAEYQAVIAPSEITVLEAASAVGGVTVLHICGYEGARNDIHLFADYPAQVFNWAVGPEGITLKEGREIFKGRTVLGGFENGKIGLLYTGSKDAIQAEAKKLVAEAGEQGLVLGADCTIPSDIAVERIQWVREALEN</sequence>
<proteinExistence type="predicted"/>
<dbReference type="Pfam" id="PF01208">
    <property type="entry name" value="URO-D"/>
    <property type="match status" value="1"/>
</dbReference>
<dbReference type="SUPFAM" id="SSF51726">
    <property type="entry name" value="UROD/MetE-like"/>
    <property type="match status" value="1"/>
</dbReference>
<evidence type="ECO:0000259" key="1">
    <source>
        <dbReference type="Pfam" id="PF01208"/>
    </source>
</evidence>
<dbReference type="CDD" id="cd03465">
    <property type="entry name" value="URO-D_like"/>
    <property type="match status" value="1"/>
</dbReference>
<reference evidence="2 3" key="1">
    <citation type="submission" date="2011-04" db="EMBL/GenBank/DDBJ databases">
        <authorList>
            <person name="Durkin A.S."/>
            <person name="Radune D."/>
            <person name="Hostetler J."/>
            <person name="Torralba M."/>
            <person name="Gillis M."/>
            <person name="Methe B."/>
            <person name="Sutton G."/>
            <person name="Nelson K.E."/>
        </authorList>
    </citation>
    <scope>NUCLEOTIDE SEQUENCE [LARGE SCALE GENOMIC DNA]</scope>
    <source>
        <strain evidence="2 3">SK255</strain>
    </source>
</reference>
<dbReference type="InterPro" id="IPR052024">
    <property type="entry name" value="Methanogen_methyltrans"/>
</dbReference>
<dbReference type="eggNOG" id="COG0407">
    <property type="taxonomic scope" value="Bacteria"/>
</dbReference>
<dbReference type="PANTHER" id="PTHR47099">
    <property type="entry name" value="METHYLCOBAMIDE:COM METHYLTRANSFERASE MTBA"/>
    <property type="match status" value="1"/>
</dbReference>
<dbReference type="Gene3D" id="3.20.20.210">
    <property type="match status" value="1"/>
</dbReference>
<evidence type="ECO:0000313" key="2">
    <source>
        <dbReference type="EMBL" id="EGL89664.1"/>
    </source>
</evidence>